<evidence type="ECO:0000313" key="3">
    <source>
        <dbReference type="Proteomes" id="UP000276133"/>
    </source>
</evidence>
<reference evidence="2 3" key="1">
    <citation type="journal article" date="2018" name="Sci. Rep.">
        <title>Genomic signatures of local adaptation to the degree of environmental predictability in rotifers.</title>
        <authorList>
            <person name="Franch-Gras L."/>
            <person name="Hahn C."/>
            <person name="Garcia-Roger E.M."/>
            <person name="Carmona M.J."/>
            <person name="Serra M."/>
            <person name="Gomez A."/>
        </authorList>
    </citation>
    <scope>NUCLEOTIDE SEQUENCE [LARGE SCALE GENOMIC DNA]</scope>
    <source>
        <strain evidence="2">HYR1</strain>
    </source>
</reference>
<gene>
    <name evidence="2" type="ORF">BpHYR1_052917</name>
</gene>
<protein>
    <submittedName>
        <fullName evidence="2">Uncharacterized protein</fullName>
    </submittedName>
</protein>
<feature type="compositionally biased region" description="Polar residues" evidence="1">
    <location>
        <begin position="1"/>
        <end position="10"/>
    </location>
</feature>
<organism evidence="2 3">
    <name type="scientific">Brachionus plicatilis</name>
    <name type="common">Marine rotifer</name>
    <name type="synonym">Brachionus muelleri</name>
    <dbReference type="NCBI Taxonomy" id="10195"/>
    <lineage>
        <taxon>Eukaryota</taxon>
        <taxon>Metazoa</taxon>
        <taxon>Spiralia</taxon>
        <taxon>Gnathifera</taxon>
        <taxon>Rotifera</taxon>
        <taxon>Eurotatoria</taxon>
        <taxon>Monogononta</taxon>
        <taxon>Pseudotrocha</taxon>
        <taxon>Ploima</taxon>
        <taxon>Brachionidae</taxon>
        <taxon>Brachionus</taxon>
    </lineage>
</organism>
<dbReference type="AlphaFoldDB" id="A0A3M7S966"/>
<feature type="non-terminal residue" evidence="2">
    <location>
        <position position="1"/>
    </location>
</feature>
<accession>A0A3M7S966</accession>
<feature type="region of interest" description="Disordered" evidence="1">
    <location>
        <begin position="146"/>
        <end position="177"/>
    </location>
</feature>
<evidence type="ECO:0000313" key="2">
    <source>
        <dbReference type="EMBL" id="RNA32363.1"/>
    </source>
</evidence>
<name>A0A3M7S966_BRAPC</name>
<dbReference type="EMBL" id="REGN01001813">
    <property type="protein sequence ID" value="RNA32363.1"/>
    <property type="molecule type" value="Genomic_DNA"/>
</dbReference>
<feature type="region of interest" description="Disordered" evidence="1">
    <location>
        <begin position="1"/>
        <end position="118"/>
    </location>
</feature>
<feature type="compositionally biased region" description="Basic and acidic residues" evidence="1">
    <location>
        <begin position="53"/>
        <end position="70"/>
    </location>
</feature>
<proteinExistence type="predicted"/>
<sequence length="342" mass="37911">ETFKESSTLSIEIITQEETINDTNSTPNEATSNLSTKSEVTTRNGLTGSTDQKSSKESESTKELITKKEITSFTEQKSLAENDSTKEESVDSTKKETTQSVVHKSSLEADSTAKRTTKNEFSFATEPKISIESISKVEETTNKIMTRVSEHKKTSEAKGTVQERSFPFSSSNENRDTSESSVLSTSILSFQSSLLISETLSLSTTLKIDEIPISSFNTRIQMNGIVRNRRLQTVKRVLIQLDRILFIEDVNVTNIEQALLKSIGYESTFNVTNEGNDEYSIGFTSDINTSANSALSLDENVLKIVQNLKRDESLIQAEANKVGFDLSIDTSKAVIYDKSDII</sequence>
<feature type="compositionally biased region" description="Polar residues" evidence="1">
    <location>
        <begin position="16"/>
        <end position="52"/>
    </location>
</feature>
<comment type="caution">
    <text evidence="2">The sequence shown here is derived from an EMBL/GenBank/DDBJ whole genome shotgun (WGS) entry which is preliminary data.</text>
</comment>
<feature type="compositionally biased region" description="Basic and acidic residues" evidence="1">
    <location>
        <begin position="78"/>
        <end position="97"/>
    </location>
</feature>
<dbReference type="Proteomes" id="UP000276133">
    <property type="component" value="Unassembled WGS sequence"/>
</dbReference>
<evidence type="ECO:0000256" key="1">
    <source>
        <dbReference type="SAM" id="MobiDB-lite"/>
    </source>
</evidence>
<keyword evidence="3" id="KW-1185">Reference proteome</keyword>